<organism evidence="10 11">
    <name type="scientific">Catenovulum agarivorans DS-2</name>
    <dbReference type="NCBI Taxonomy" id="1328313"/>
    <lineage>
        <taxon>Bacteria</taxon>
        <taxon>Pseudomonadati</taxon>
        <taxon>Pseudomonadota</taxon>
        <taxon>Gammaproteobacteria</taxon>
        <taxon>Alteromonadales</taxon>
        <taxon>Alteromonadaceae</taxon>
        <taxon>Catenovulum</taxon>
    </lineage>
</organism>
<proteinExistence type="predicted"/>
<dbReference type="InterPro" id="IPR029044">
    <property type="entry name" value="Nucleotide-diphossugar_trans"/>
</dbReference>
<dbReference type="GO" id="GO:0009103">
    <property type="term" value="P:lipopolysaccharide biosynthetic process"/>
    <property type="evidence" value="ECO:0007669"/>
    <property type="project" value="UniProtKB-KW"/>
</dbReference>
<dbReference type="Gene3D" id="3.90.550.10">
    <property type="entry name" value="Spore Coat Polysaccharide Biosynthesis Protein SpsA, Chain A"/>
    <property type="match status" value="1"/>
</dbReference>
<evidence type="ECO:0000256" key="3">
    <source>
        <dbReference type="ARBA" id="ARBA00022679"/>
    </source>
</evidence>
<sequence>MPASHPKSLSIVIPMYKEAENAQLMVERIHQGLADYNAPWEVICVDDGSPDGTLKALQNAQKTFGQHVRIIELQRNFGQTAAMQAGIDAARGNLIATLDGDLQNDPNDIPRMVDELIERDLDLLQGWRKNRQDAAIKRKLPSRIANKLIARITGVKLHDYGCSLKIYRANVLKQVRLFGEMHRFIPVWVAGVTAPHRIGETVVTHHARQFGESKYGISRTFRVIIDLLSVFFFLRYKARPGHFFGSIGLFTGALGGLLMTWLLAVKFIFGEDIGHRPMLSVAILMLVMALQFITTGVVAEMLTRIFFQNNKGKNFVVRNICEPEEGQSWQNYNHDKKSQSE</sequence>
<keyword evidence="6 8" id="KW-1133">Transmembrane helix</keyword>
<keyword evidence="5" id="KW-0448">Lipopolysaccharide biosynthesis</keyword>
<dbReference type="eggNOG" id="COG0463">
    <property type="taxonomic scope" value="Bacteria"/>
</dbReference>
<keyword evidence="11" id="KW-1185">Reference proteome</keyword>
<dbReference type="PANTHER" id="PTHR48090">
    <property type="entry name" value="UNDECAPRENYL-PHOSPHATE 4-DEOXY-4-FORMAMIDO-L-ARABINOSE TRANSFERASE-RELATED"/>
    <property type="match status" value="1"/>
</dbReference>
<dbReference type="PANTHER" id="PTHR48090:SF3">
    <property type="entry name" value="UNDECAPRENYL-PHOSPHATE 4-DEOXY-4-FORMAMIDO-L-ARABINOSE TRANSFERASE"/>
    <property type="match status" value="1"/>
</dbReference>
<keyword evidence="2" id="KW-0328">Glycosyltransferase</keyword>
<dbReference type="GO" id="GO:0005886">
    <property type="term" value="C:plasma membrane"/>
    <property type="evidence" value="ECO:0007669"/>
    <property type="project" value="TreeGrafter"/>
</dbReference>
<protein>
    <submittedName>
        <fullName evidence="10">Glycosyl transferase</fullName>
    </submittedName>
</protein>
<gene>
    <name evidence="10" type="ORF">DS2_18433</name>
</gene>
<dbReference type="EMBL" id="ARZY01000058">
    <property type="protein sequence ID" value="EWH08222.1"/>
    <property type="molecule type" value="Genomic_DNA"/>
</dbReference>
<evidence type="ECO:0000256" key="8">
    <source>
        <dbReference type="SAM" id="Phobius"/>
    </source>
</evidence>
<feature type="transmembrane region" description="Helical" evidence="8">
    <location>
        <begin position="243"/>
        <end position="269"/>
    </location>
</feature>
<keyword evidence="7 8" id="KW-0472">Membrane</keyword>
<evidence type="ECO:0000256" key="5">
    <source>
        <dbReference type="ARBA" id="ARBA00022985"/>
    </source>
</evidence>
<accession>W7QH02</accession>
<dbReference type="AlphaFoldDB" id="W7QH02"/>
<keyword evidence="3 10" id="KW-0808">Transferase</keyword>
<dbReference type="PATRIC" id="fig|1328313.3.peg.3767"/>
<dbReference type="CDD" id="cd04187">
    <property type="entry name" value="DPM1_like_bac"/>
    <property type="match status" value="1"/>
</dbReference>
<evidence type="ECO:0000256" key="2">
    <source>
        <dbReference type="ARBA" id="ARBA00022676"/>
    </source>
</evidence>
<evidence type="ECO:0000259" key="9">
    <source>
        <dbReference type="Pfam" id="PF00535"/>
    </source>
</evidence>
<dbReference type="SUPFAM" id="SSF53448">
    <property type="entry name" value="Nucleotide-diphospho-sugar transferases"/>
    <property type="match status" value="1"/>
</dbReference>
<keyword evidence="1" id="KW-1003">Cell membrane</keyword>
<dbReference type="OrthoDB" id="9811884at2"/>
<evidence type="ECO:0000256" key="6">
    <source>
        <dbReference type="ARBA" id="ARBA00022989"/>
    </source>
</evidence>
<evidence type="ECO:0000313" key="10">
    <source>
        <dbReference type="EMBL" id="EWH08222.1"/>
    </source>
</evidence>
<feature type="transmembrane region" description="Helical" evidence="8">
    <location>
        <begin position="281"/>
        <end position="303"/>
    </location>
</feature>
<dbReference type="Pfam" id="PF00535">
    <property type="entry name" value="Glycos_transf_2"/>
    <property type="match status" value="1"/>
</dbReference>
<feature type="domain" description="Glycosyltransferase 2-like" evidence="9">
    <location>
        <begin position="10"/>
        <end position="175"/>
    </location>
</feature>
<evidence type="ECO:0000256" key="4">
    <source>
        <dbReference type="ARBA" id="ARBA00022692"/>
    </source>
</evidence>
<dbReference type="STRING" id="1328313.DS2_18433"/>
<evidence type="ECO:0000313" key="11">
    <source>
        <dbReference type="Proteomes" id="UP000019276"/>
    </source>
</evidence>
<dbReference type="InterPro" id="IPR050256">
    <property type="entry name" value="Glycosyltransferase_2"/>
</dbReference>
<dbReference type="Proteomes" id="UP000019276">
    <property type="component" value="Unassembled WGS sequence"/>
</dbReference>
<dbReference type="InterPro" id="IPR001173">
    <property type="entry name" value="Glyco_trans_2-like"/>
</dbReference>
<name>W7QH02_9ALTE</name>
<dbReference type="GO" id="GO:0016757">
    <property type="term" value="F:glycosyltransferase activity"/>
    <property type="evidence" value="ECO:0007669"/>
    <property type="project" value="UniProtKB-KW"/>
</dbReference>
<reference evidence="10 11" key="1">
    <citation type="journal article" date="2014" name="Genome Announc.">
        <title>Draft Genome Sequence of the Agar-Degrading Bacterium Catenovulum sp. Strain DS-2, Isolated from Intestines of Haliotis diversicolor.</title>
        <authorList>
            <person name="Shan D."/>
            <person name="Li X."/>
            <person name="Gu Z."/>
            <person name="Wei G."/>
            <person name="Gao Z."/>
            <person name="Shao Z."/>
        </authorList>
    </citation>
    <scope>NUCLEOTIDE SEQUENCE [LARGE SCALE GENOMIC DNA]</scope>
    <source>
        <strain evidence="10 11">DS-2</strain>
    </source>
</reference>
<keyword evidence="4 8" id="KW-0812">Transmembrane</keyword>
<dbReference type="RefSeq" id="WP_035016514.1">
    <property type="nucleotide sequence ID" value="NZ_ARZY01000058.1"/>
</dbReference>
<comment type="caution">
    <text evidence="10">The sequence shown here is derived from an EMBL/GenBank/DDBJ whole genome shotgun (WGS) entry which is preliminary data.</text>
</comment>
<evidence type="ECO:0000256" key="7">
    <source>
        <dbReference type="ARBA" id="ARBA00023136"/>
    </source>
</evidence>
<evidence type="ECO:0000256" key="1">
    <source>
        <dbReference type="ARBA" id="ARBA00022475"/>
    </source>
</evidence>